<dbReference type="InterPro" id="IPR018060">
    <property type="entry name" value="HTH_AraC"/>
</dbReference>
<dbReference type="PANTHER" id="PTHR46796">
    <property type="entry name" value="HTH-TYPE TRANSCRIPTIONAL ACTIVATOR RHAS-RELATED"/>
    <property type="match status" value="1"/>
</dbReference>
<protein>
    <submittedName>
        <fullName evidence="5">AraC family transcriptional regulator</fullName>
    </submittedName>
</protein>
<sequence length="265" mass="28636">MRHVAGPTAVDATRERHPLTMAVVVEGTCLLRRAGASTRLPRATLLVDLDTGLLEVPDGARLYLASFRSVSAGRGILEASPGLEQVTSVDPALVRTTESVLTSLLQEPPTGPFSRHLLDRTVRDLFGALVLDGRLRPMSAQQHSLYSAALHHIVDHYADTDLGPETIAAAFTVSVRHLSRAFRDNGTTVTRCITSTRVSVAVALLSQQPDLGLTELSEECGFSSLQAMRRAFKAEGRESPSTLRTLAAARHRAANQSRSVARRRA</sequence>
<dbReference type="eggNOG" id="COG2207">
    <property type="taxonomic scope" value="Bacteria"/>
</dbReference>
<dbReference type="Pfam" id="PF12833">
    <property type="entry name" value="HTH_18"/>
    <property type="match status" value="1"/>
</dbReference>
<organism evidence="5 7">
    <name type="scientific">Janibacter hoylei PVAS-1</name>
    <dbReference type="NCBI Taxonomy" id="1210046"/>
    <lineage>
        <taxon>Bacteria</taxon>
        <taxon>Bacillati</taxon>
        <taxon>Actinomycetota</taxon>
        <taxon>Actinomycetes</taxon>
        <taxon>Micrococcales</taxon>
        <taxon>Intrasporangiaceae</taxon>
        <taxon>Janibacter</taxon>
    </lineage>
</organism>
<evidence type="ECO:0000256" key="3">
    <source>
        <dbReference type="ARBA" id="ARBA00023163"/>
    </source>
</evidence>
<evidence type="ECO:0000313" key="5">
    <source>
        <dbReference type="EMBL" id="EKA60844.1"/>
    </source>
</evidence>
<dbReference type="InterPro" id="IPR009057">
    <property type="entry name" value="Homeodomain-like_sf"/>
</dbReference>
<evidence type="ECO:0000256" key="1">
    <source>
        <dbReference type="ARBA" id="ARBA00023015"/>
    </source>
</evidence>
<accession>K1DWW2</accession>
<proteinExistence type="predicted"/>
<comment type="caution">
    <text evidence="5">The sequence shown here is derived from an EMBL/GenBank/DDBJ whole genome shotgun (WGS) entry which is preliminary data.</text>
</comment>
<dbReference type="PROSITE" id="PS01124">
    <property type="entry name" value="HTH_ARAC_FAMILY_2"/>
    <property type="match status" value="1"/>
</dbReference>
<feature type="domain" description="HTH araC/xylS-type" evidence="4">
    <location>
        <begin position="147"/>
        <end position="246"/>
    </location>
</feature>
<dbReference type="SUPFAM" id="SSF46689">
    <property type="entry name" value="Homeodomain-like"/>
    <property type="match status" value="1"/>
</dbReference>
<dbReference type="Proteomes" id="UP000288711">
    <property type="component" value="Unassembled WGS sequence"/>
</dbReference>
<evidence type="ECO:0000256" key="2">
    <source>
        <dbReference type="ARBA" id="ARBA00023125"/>
    </source>
</evidence>
<keyword evidence="2" id="KW-0238">DNA-binding</keyword>
<dbReference type="EMBL" id="ALWX01000046">
    <property type="protein sequence ID" value="EKA60844.1"/>
    <property type="molecule type" value="Genomic_DNA"/>
</dbReference>
<evidence type="ECO:0000313" key="7">
    <source>
        <dbReference type="Proteomes" id="UP000004474"/>
    </source>
</evidence>
<name>K1DWW2_9MICO</name>
<evidence type="ECO:0000313" key="6">
    <source>
        <dbReference type="EMBL" id="RWU82022.1"/>
    </source>
</evidence>
<dbReference type="PANTHER" id="PTHR46796:SF6">
    <property type="entry name" value="ARAC SUBFAMILY"/>
    <property type="match status" value="1"/>
</dbReference>
<dbReference type="Gene3D" id="1.10.10.60">
    <property type="entry name" value="Homeodomain-like"/>
    <property type="match status" value="1"/>
</dbReference>
<keyword evidence="3" id="KW-0804">Transcription</keyword>
<dbReference type="InterPro" id="IPR050204">
    <property type="entry name" value="AraC_XylS_family_regulators"/>
</dbReference>
<reference evidence="5 7" key="2">
    <citation type="journal article" date="2012" name="J. Bacteriol.">
        <title>Genome Sequence of Janibacter hoylei MTCC8307, Isolated from the Stratospheric Air.</title>
        <authorList>
            <person name="Pawar S.P."/>
            <person name="Dhotre D.P."/>
            <person name="Shetty S.A."/>
            <person name="Chowdhury S.P."/>
            <person name="Chaudhari B.L."/>
            <person name="Shouche Y.S."/>
        </authorList>
    </citation>
    <scope>NUCLEOTIDE SEQUENCE [LARGE SCALE GENOMIC DNA]</scope>
    <source>
        <strain evidence="5 7">PVAS-1</strain>
    </source>
</reference>
<dbReference type="EMBL" id="PIPF01000012">
    <property type="protein sequence ID" value="RWU82022.1"/>
    <property type="molecule type" value="Genomic_DNA"/>
</dbReference>
<dbReference type="GO" id="GO:0003700">
    <property type="term" value="F:DNA-binding transcription factor activity"/>
    <property type="evidence" value="ECO:0007669"/>
    <property type="project" value="InterPro"/>
</dbReference>
<dbReference type="SMART" id="SM00342">
    <property type="entry name" value="HTH_ARAC"/>
    <property type="match status" value="1"/>
</dbReference>
<keyword evidence="8" id="KW-1185">Reference proteome</keyword>
<dbReference type="Proteomes" id="UP000004474">
    <property type="component" value="Unassembled WGS sequence"/>
</dbReference>
<evidence type="ECO:0000259" key="4">
    <source>
        <dbReference type="PROSITE" id="PS01124"/>
    </source>
</evidence>
<dbReference type="AlphaFoldDB" id="K1DWW2"/>
<gene>
    <name evidence="5" type="ORF">B277_10825</name>
    <name evidence="6" type="ORF">CWN80_12255</name>
</gene>
<keyword evidence="1" id="KW-0805">Transcription regulation</keyword>
<dbReference type="STRING" id="1210046.B277_10825"/>
<dbReference type="GO" id="GO:0043565">
    <property type="term" value="F:sequence-specific DNA binding"/>
    <property type="evidence" value="ECO:0007669"/>
    <property type="project" value="InterPro"/>
</dbReference>
<evidence type="ECO:0000313" key="8">
    <source>
        <dbReference type="Proteomes" id="UP000288711"/>
    </source>
</evidence>
<reference evidence="6 8" key="1">
    <citation type="journal article" date="2009" name="Int. J. Syst. Evol. Microbiol.">
        <title>Janibacter hoylei sp. nov., Bacillus isronensis sp. nov. and Bacillus aryabhattai sp. nov., isolated from cryotubes used for collecting air from the upper atmosphere.</title>
        <authorList>
            <person name="Shivaji S."/>
            <person name="Chaturvedi P."/>
            <person name="Begum Z."/>
            <person name="Pindi P.K."/>
            <person name="Manorama R."/>
            <person name="Padmanaban D.A."/>
            <person name="Shouche Y.S."/>
            <person name="Pawar S."/>
            <person name="Vaishampayan P."/>
            <person name="Dutt C.B."/>
            <person name="Datta G.N."/>
            <person name="Manchanda R.K."/>
            <person name="Rao U.R."/>
            <person name="Bhargava P.M."/>
            <person name="Narlikar J.V."/>
        </authorList>
    </citation>
    <scope>NUCLEOTIDE SEQUENCE [LARGE SCALE GENOMIC DNA]</scope>
    <source>
        <strain evidence="6 8">PVAS-1</strain>
    </source>
</reference>
<reference evidence="6" key="3">
    <citation type="submission" date="2017-11" db="EMBL/GenBank/DDBJ databases">
        <authorList>
            <person name="Seuylemezian A."/>
            <person name="Cooper K."/>
            <person name="Vaishampayan P."/>
        </authorList>
    </citation>
    <scope>NUCLEOTIDE SEQUENCE</scope>
    <source>
        <strain evidence="6">PVAS-1</strain>
    </source>
</reference>
<dbReference type="PATRIC" id="fig|1210046.3.peg.2076"/>